<dbReference type="Proteomes" id="UP000076929">
    <property type="component" value="Chromosome"/>
</dbReference>
<dbReference type="Pfam" id="PF08241">
    <property type="entry name" value="Methyltransf_11"/>
    <property type="match status" value="1"/>
</dbReference>
<evidence type="ECO:0000259" key="4">
    <source>
        <dbReference type="Pfam" id="PF08241"/>
    </source>
</evidence>
<gene>
    <name evidence="5" type="ORF">ccrud_06920</name>
</gene>
<reference evidence="5 6" key="1">
    <citation type="submission" date="2016-05" db="EMBL/GenBank/DDBJ databases">
        <title>Complete genome sequence of Corynebacterium crudilactis, a new Corynebacterium species isolated from raw cow's milk.</title>
        <authorList>
            <person name="Christian R."/>
            <person name="Zimmermann J."/>
            <person name="Lipski A."/>
            <person name="Kalinowski J."/>
        </authorList>
    </citation>
    <scope>NUCLEOTIDE SEQUENCE [LARGE SCALE GENOMIC DNA]</scope>
    <source>
        <strain evidence="5 6">JZ16</strain>
    </source>
</reference>
<dbReference type="RefSeq" id="WP_066569647.1">
    <property type="nucleotide sequence ID" value="NZ_CP015622.1"/>
</dbReference>
<dbReference type="SUPFAM" id="SSF53335">
    <property type="entry name" value="S-adenosyl-L-methionine-dependent methyltransferases"/>
    <property type="match status" value="1"/>
</dbReference>
<dbReference type="GO" id="GO:0008757">
    <property type="term" value="F:S-adenosylmethionine-dependent methyltransferase activity"/>
    <property type="evidence" value="ECO:0007669"/>
    <property type="project" value="InterPro"/>
</dbReference>
<comment type="similarity">
    <text evidence="1">Belongs to the methyltransferase superfamily.</text>
</comment>
<dbReference type="PANTHER" id="PTHR44942:SF4">
    <property type="entry name" value="METHYLTRANSFERASE TYPE 11 DOMAIN-CONTAINING PROTEIN"/>
    <property type="match status" value="1"/>
</dbReference>
<feature type="domain" description="Methyltransferase type 11" evidence="4">
    <location>
        <begin position="62"/>
        <end position="149"/>
    </location>
</feature>
<dbReference type="InterPro" id="IPR051052">
    <property type="entry name" value="Diverse_substrate_MTase"/>
</dbReference>
<dbReference type="OrthoDB" id="9797252at2"/>
<evidence type="ECO:0000313" key="6">
    <source>
        <dbReference type="Proteomes" id="UP000076929"/>
    </source>
</evidence>
<evidence type="ECO:0000256" key="3">
    <source>
        <dbReference type="ARBA" id="ARBA00022679"/>
    </source>
</evidence>
<organism evidence="5 6">
    <name type="scientific">Corynebacterium crudilactis</name>
    <dbReference type="NCBI Taxonomy" id="1652495"/>
    <lineage>
        <taxon>Bacteria</taxon>
        <taxon>Bacillati</taxon>
        <taxon>Actinomycetota</taxon>
        <taxon>Actinomycetes</taxon>
        <taxon>Mycobacteriales</taxon>
        <taxon>Corynebacteriaceae</taxon>
        <taxon>Corynebacterium</taxon>
    </lineage>
</organism>
<dbReference type="AlphaFoldDB" id="A0A172QX79"/>
<evidence type="ECO:0000256" key="2">
    <source>
        <dbReference type="ARBA" id="ARBA00022603"/>
    </source>
</evidence>
<sequence length="260" mass="29107">MNDPAHPPIPPVSKRDAPLFSGLEHRVNSASAFNQGSSTYHDVRPGYPEDVRALATGFGRILDVGAGTGKLTGELSADQVYALDPSLDMLRVFHSALPDIPCWQATAEHTGVADATIDLITCAQTWHWVDVKAASTEFDRIIAPHGAVMLVWNNLDTSIAWVHRLSRIMHAGDVLKPGFIPETAHPWSITQEVRTAWEQHLTPEEIIQLAHTRSYWLNASEKIKQRVDDNLRWYLYEHLGFIADQVIALPYRCDAFLLTR</sequence>
<dbReference type="PANTHER" id="PTHR44942">
    <property type="entry name" value="METHYLTRANSF_11 DOMAIN-CONTAINING PROTEIN"/>
    <property type="match status" value="1"/>
</dbReference>
<accession>A0A172QX79</accession>
<dbReference type="EMBL" id="CP015622">
    <property type="protein sequence ID" value="ANE05315.1"/>
    <property type="molecule type" value="Genomic_DNA"/>
</dbReference>
<dbReference type="GO" id="GO:0032259">
    <property type="term" value="P:methylation"/>
    <property type="evidence" value="ECO:0007669"/>
    <property type="project" value="UniProtKB-KW"/>
</dbReference>
<dbReference type="KEGG" id="ccjz:ccrud_06920"/>
<evidence type="ECO:0000313" key="5">
    <source>
        <dbReference type="EMBL" id="ANE05315.1"/>
    </source>
</evidence>
<keyword evidence="2 5" id="KW-0489">Methyltransferase</keyword>
<dbReference type="STRING" id="1652495.ccrud_06920"/>
<name>A0A172QX79_9CORY</name>
<dbReference type="Gene3D" id="3.40.50.150">
    <property type="entry name" value="Vaccinia Virus protein VP39"/>
    <property type="match status" value="1"/>
</dbReference>
<dbReference type="InterPro" id="IPR013216">
    <property type="entry name" value="Methyltransf_11"/>
</dbReference>
<keyword evidence="3 5" id="KW-0808">Transferase</keyword>
<dbReference type="InterPro" id="IPR029063">
    <property type="entry name" value="SAM-dependent_MTases_sf"/>
</dbReference>
<protein>
    <submittedName>
        <fullName evidence="5">SAM-dependent methyltransferase</fullName>
    </submittedName>
</protein>
<proteinExistence type="inferred from homology"/>
<evidence type="ECO:0000256" key="1">
    <source>
        <dbReference type="ARBA" id="ARBA00008361"/>
    </source>
</evidence>
<keyword evidence="6" id="KW-1185">Reference proteome</keyword>